<keyword evidence="3" id="KW-1185">Reference proteome</keyword>
<dbReference type="Proteomes" id="UP000317800">
    <property type="component" value="Segment"/>
</dbReference>
<evidence type="ECO:0000313" key="2">
    <source>
        <dbReference type="EMBL" id="QDP42829.1"/>
    </source>
</evidence>
<feature type="compositionally biased region" description="Basic and acidic residues" evidence="1">
    <location>
        <begin position="152"/>
        <end position="170"/>
    </location>
</feature>
<name>A0A516KMK5_9CAUD</name>
<dbReference type="EMBL" id="MN043729">
    <property type="protein sequence ID" value="QDP42829.1"/>
    <property type="molecule type" value="Genomic_DNA"/>
</dbReference>
<evidence type="ECO:0000256" key="1">
    <source>
        <dbReference type="SAM" id="MobiDB-lite"/>
    </source>
</evidence>
<sequence length="294" mass="32398">MKKAKYSLSETGMASLVEKLTKIATEVQNQPSTGLQDAQFDTKFVKLMTKVKGLDDVIERNDQLSKTYQGLLNMYGFDTMYDMYLYAKSCDSLPEELVKAKDYSKLVPVKRKVMRNGKETEITVYEDPGKSGSEPNEGNSEGRSTPNATVSHARELRGRVHADSDTKDTKKVAKLKQAAKGLSQGQQFQDSSDYYLELNGPDGEIAGIVGYSKEGEYLVMDFYKTNGQVPGIAARGFSELINLAVSVNKGVKVADNPQARPVFAKFGLEQDGNHWTIDAADLQDVFGESGNESE</sequence>
<gene>
    <name evidence="2" type="ORF">Goe8_c00450</name>
</gene>
<feature type="region of interest" description="Disordered" evidence="1">
    <location>
        <begin position="120"/>
        <end position="170"/>
    </location>
</feature>
<accession>A0A516KMK5</accession>
<feature type="compositionally biased region" description="Polar residues" evidence="1">
    <location>
        <begin position="133"/>
        <end position="150"/>
    </location>
</feature>
<proteinExistence type="predicted"/>
<protein>
    <submittedName>
        <fullName evidence="2">Uncharacterized protein</fullName>
    </submittedName>
</protein>
<reference evidence="2 3" key="1">
    <citation type="submission" date="2019-06" db="EMBL/GenBank/DDBJ databases">
        <authorList>
            <person name="Hertel R."/>
        </authorList>
    </citation>
    <scope>NUCLEOTIDE SEQUENCE [LARGE SCALE GENOMIC DNA]</scope>
</reference>
<evidence type="ECO:0000313" key="3">
    <source>
        <dbReference type="Proteomes" id="UP000317800"/>
    </source>
</evidence>
<organism evidence="2 3">
    <name type="scientific">Bacillus phage vB_BmeM-Goe8</name>
    <dbReference type="NCBI Taxonomy" id="2593638"/>
    <lineage>
        <taxon>Viruses</taxon>
        <taxon>Duplodnaviria</taxon>
        <taxon>Heunggongvirae</taxon>
        <taxon>Uroviricota</taxon>
        <taxon>Caudoviricetes</taxon>
        <taxon>Herelleviridae</taxon>
        <taxon>Bastillevirinae</taxon>
        <taxon>Goettingenvirus</taxon>
        <taxon>Goettingenvirus goe8</taxon>
    </lineage>
</organism>